<evidence type="ECO:0000256" key="1">
    <source>
        <dbReference type="ARBA" id="ARBA00010820"/>
    </source>
</evidence>
<feature type="compositionally biased region" description="Acidic residues" evidence="2">
    <location>
        <begin position="61"/>
        <end position="76"/>
    </location>
</feature>
<keyword evidence="5" id="KW-1185">Reference proteome</keyword>
<evidence type="ECO:0000259" key="3">
    <source>
        <dbReference type="Pfam" id="PF04504"/>
    </source>
</evidence>
<sequence length="377" mass="43360">MVQVNHGSPSSASEHERSTDNLNQDQNADEDEPETETGQEQDIEMPKEESENEHLVGDQETNQEDGDDDQETNQEDGYDHQEEVNSQEGFDDDHQEVVEEEEPPVSSTSIQQTEEEVNQENNAEVDSVEDEGAEESRKRGRESSSEENEEQNDEEKEEDYGKEQQVEDQQVEEREKPQEQHPPEVDGPFFDAVLYSPTPPSPQSVDYARWVQYHSQLPLNSLGYDQSVIERHHSPENISERGLGGGNGGEDEEGEHQVNREKGKAILEDETKENYKEREIYSMMIKNCYDSDDPRDREILKAMLAYRLDNSIIPEIKQLHNFIKNESTFEISAEELSIKVLILQAKFNLIVEEYGLNPAFDELHNQEIFDLSKQIWG</sequence>
<dbReference type="Proteomes" id="UP000834106">
    <property type="component" value="Chromosome 2"/>
</dbReference>
<reference evidence="4" key="1">
    <citation type="submission" date="2023-05" db="EMBL/GenBank/DDBJ databases">
        <authorList>
            <person name="Huff M."/>
        </authorList>
    </citation>
    <scope>NUCLEOTIDE SEQUENCE</scope>
</reference>
<feature type="compositionally biased region" description="Acidic residues" evidence="2">
    <location>
        <begin position="27"/>
        <end position="43"/>
    </location>
</feature>
<feature type="compositionally biased region" description="Basic and acidic residues" evidence="2">
    <location>
        <begin position="159"/>
        <end position="184"/>
    </location>
</feature>
<dbReference type="AlphaFoldDB" id="A0AAD1YTR8"/>
<organism evidence="4 5">
    <name type="scientific">Fraxinus pennsylvanica</name>
    <dbReference type="NCBI Taxonomy" id="56036"/>
    <lineage>
        <taxon>Eukaryota</taxon>
        <taxon>Viridiplantae</taxon>
        <taxon>Streptophyta</taxon>
        <taxon>Embryophyta</taxon>
        <taxon>Tracheophyta</taxon>
        <taxon>Spermatophyta</taxon>
        <taxon>Magnoliopsida</taxon>
        <taxon>eudicotyledons</taxon>
        <taxon>Gunneridae</taxon>
        <taxon>Pentapetalae</taxon>
        <taxon>asterids</taxon>
        <taxon>lamiids</taxon>
        <taxon>Lamiales</taxon>
        <taxon>Oleaceae</taxon>
        <taxon>Oleeae</taxon>
        <taxon>Fraxinus</taxon>
    </lineage>
</organism>
<dbReference type="Pfam" id="PF04504">
    <property type="entry name" value="GeBP-like_DBD"/>
    <property type="match status" value="1"/>
</dbReference>
<feature type="compositionally biased region" description="Polar residues" evidence="2">
    <location>
        <begin position="1"/>
        <end position="12"/>
    </location>
</feature>
<evidence type="ECO:0000256" key="2">
    <source>
        <dbReference type="SAM" id="MobiDB-lite"/>
    </source>
</evidence>
<feature type="compositionally biased region" description="Basic and acidic residues" evidence="2">
    <location>
        <begin position="44"/>
        <end position="57"/>
    </location>
</feature>
<name>A0AAD1YTR8_9LAMI</name>
<proteinExistence type="inferred from homology"/>
<accession>A0AAD1YTR8</accession>
<evidence type="ECO:0000313" key="4">
    <source>
        <dbReference type="EMBL" id="CAI9756920.1"/>
    </source>
</evidence>
<feature type="region of interest" description="Disordered" evidence="2">
    <location>
        <begin position="235"/>
        <end position="259"/>
    </location>
</feature>
<feature type="compositionally biased region" description="Acidic residues" evidence="2">
    <location>
        <begin position="89"/>
        <end position="103"/>
    </location>
</feature>
<feature type="compositionally biased region" description="Basic and acidic residues" evidence="2">
    <location>
        <begin position="134"/>
        <end position="144"/>
    </location>
</feature>
<feature type="region of interest" description="Disordered" evidence="2">
    <location>
        <begin position="1"/>
        <end position="203"/>
    </location>
</feature>
<gene>
    <name evidence="4" type="ORF">FPE_LOCUS4350</name>
</gene>
<protein>
    <recommendedName>
        <fullName evidence="3">Glabrous enhancer-binding protein-like DBD domain-containing protein</fullName>
    </recommendedName>
</protein>
<feature type="domain" description="Glabrous enhancer-binding protein-like DBD" evidence="3">
    <location>
        <begin position="298"/>
        <end position="377"/>
    </location>
</feature>
<dbReference type="InterPro" id="IPR053932">
    <property type="entry name" value="GeBP-like_DBD"/>
</dbReference>
<dbReference type="EMBL" id="OU503037">
    <property type="protein sequence ID" value="CAI9756920.1"/>
    <property type="molecule type" value="Genomic_DNA"/>
</dbReference>
<feature type="compositionally biased region" description="Acidic residues" evidence="2">
    <location>
        <begin position="145"/>
        <end position="158"/>
    </location>
</feature>
<comment type="similarity">
    <text evidence="1">Belongs to the GeBP family.</text>
</comment>
<evidence type="ECO:0000313" key="5">
    <source>
        <dbReference type="Proteomes" id="UP000834106"/>
    </source>
</evidence>